<evidence type="ECO:0000313" key="2">
    <source>
        <dbReference type="EMBL" id="WNG50418.1"/>
    </source>
</evidence>
<dbReference type="RefSeq" id="WP_395809465.1">
    <property type="nucleotide sequence ID" value="NZ_CP043494.1"/>
</dbReference>
<keyword evidence="2" id="KW-0255">Endonuclease</keyword>
<keyword evidence="3" id="KW-1185">Reference proteome</keyword>
<keyword evidence="2" id="KW-0378">Hydrolase</keyword>
<keyword evidence="2" id="KW-0540">Nuclease</keyword>
<dbReference type="Pfam" id="PF12639">
    <property type="entry name" value="Colicin-DNase"/>
    <property type="match status" value="1"/>
</dbReference>
<reference evidence="2 3" key="1">
    <citation type="submission" date="2019-08" db="EMBL/GenBank/DDBJ databases">
        <title>Archangium and Cystobacter genomes.</title>
        <authorList>
            <person name="Chen I.-C.K."/>
            <person name="Wielgoss S."/>
        </authorList>
    </citation>
    <scope>NUCLEOTIDE SEQUENCE [LARGE SCALE GENOMIC DNA]</scope>
    <source>
        <strain evidence="2 3">Cbm 6</strain>
    </source>
</reference>
<evidence type="ECO:0000313" key="3">
    <source>
        <dbReference type="Proteomes" id="UP001611383"/>
    </source>
</evidence>
<proteinExistence type="predicted"/>
<protein>
    <submittedName>
        <fullName evidence="2">HNH endonuclease</fullName>
    </submittedName>
</protein>
<gene>
    <name evidence="2" type="ORF">F0U60_44540</name>
</gene>
<sequence>MRRMHGVLVCLLLAACATDSGRRTAVSSYEQAPRGSNVQVRLETGEGTPRTFTPPRRAPVEVTEALFEATMARLVVELELPTPPRQRLALISWGRSGQDDERAAMTRSYHGWCERRGTPGDCLSLLGNGAFLGAEARRTLALSISLGSVWEGAVGVWTDMVDPVALHSLVMSAMAGYLAMLVLPNPVTQTAAITFTCLMVAYLGLDTVWSLLEGWARLERETEQARTFAEVREAGERFGQVMGAQAGRLLVMLATMALGSTTNQVMGPPRLPGATQATVTAKMQLGMRLAAVGQVRQVAVGQASLTLTLAPGALAMASQGTNDGGNKASPGKATQVSDPGKYRLKFIEAWRKPKFTEDGKILPYPGTRTPPNPIANLGRNRAGQTINNGENTIRFDTDGFPEFDTKFETILDDIHIGSGNRFAHYKAANQKLFQALKQAPHLARDLGLNREMIEELSTSMVPPSGYSWHHHQDVGRMQLIPLGKHKLAAPHTGGMAIWGGGQ</sequence>
<dbReference type="EMBL" id="CP043494">
    <property type="protein sequence ID" value="WNG50418.1"/>
    <property type="molecule type" value="Genomic_DNA"/>
</dbReference>
<dbReference type="Proteomes" id="UP001611383">
    <property type="component" value="Chromosome"/>
</dbReference>
<dbReference type="GO" id="GO:0004519">
    <property type="term" value="F:endonuclease activity"/>
    <property type="evidence" value="ECO:0007669"/>
    <property type="project" value="UniProtKB-KW"/>
</dbReference>
<name>A0ABY9X4X1_9BACT</name>
<evidence type="ECO:0000256" key="1">
    <source>
        <dbReference type="SAM" id="MobiDB-lite"/>
    </source>
</evidence>
<feature type="region of interest" description="Disordered" evidence="1">
    <location>
        <begin position="360"/>
        <end position="389"/>
    </location>
</feature>
<dbReference type="PROSITE" id="PS51257">
    <property type="entry name" value="PROKAR_LIPOPROTEIN"/>
    <property type="match status" value="1"/>
</dbReference>
<accession>A0ABY9X4X1</accession>
<organism evidence="2 3">
    <name type="scientific">Archangium minus</name>
    <dbReference type="NCBI Taxonomy" id="83450"/>
    <lineage>
        <taxon>Bacteria</taxon>
        <taxon>Pseudomonadati</taxon>
        <taxon>Myxococcota</taxon>
        <taxon>Myxococcia</taxon>
        <taxon>Myxococcales</taxon>
        <taxon>Cystobacterineae</taxon>
        <taxon>Archangiaceae</taxon>
        <taxon>Archangium</taxon>
    </lineage>
</organism>